<dbReference type="Pfam" id="PF12277">
    <property type="entry name" value="DUF3618"/>
    <property type="match status" value="1"/>
</dbReference>
<feature type="compositionally biased region" description="Gly residues" evidence="1">
    <location>
        <begin position="19"/>
        <end position="29"/>
    </location>
</feature>
<comment type="caution">
    <text evidence="3">The sequence shown here is derived from an EMBL/GenBank/DDBJ whole genome shotgun (WGS) entry which is preliminary data.</text>
</comment>
<feature type="compositionally biased region" description="Polar residues" evidence="1">
    <location>
        <begin position="175"/>
        <end position="198"/>
    </location>
</feature>
<evidence type="ECO:0000256" key="2">
    <source>
        <dbReference type="SAM" id="Phobius"/>
    </source>
</evidence>
<feature type="region of interest" description="Disordered" evidence="1">
    <location>
        <begin position="129"/>
        <end position="225"/>
    </location>
</feature>
<protein>
    <submittedName>
        <fullName evidence="3">Uncharacterized protein DUF3618</fullName>
    </submittedName>
</protein>
<evidence type="ECO:0000313" key="4">
    <source>
        <dbReference type="Proteomes" id="UP000320239"/>
    </source>
</evidence>
<feature type="compositionally biased region" description="Low complexity" evidence="1">
    <location>
        <begin position="214"/>
        <end position="225"/>
    </location>
</feature>
<keyword evidence="2" id="KW-0812">Transmembrane</keyword>
<reference evidence="3 4" key="1">
    <citation type="submission" date="2019-06" db="EMBL/GenBank/DDBJ databases">
        <title>Sequencing the genomes of 1000 actinobacteria strains.</title>
        <authorList>
            <person name="Klenk H.-P."/>
        </authorList>
    </citation>
    <scope>NUCLEOTIDE SEQUENCE [LARGE SCALE GENOMIC DNA]</scope>
    <source>
        <strain evidence="3 4">DSM 43866</strain>
    </source>
</reference>
<proteinExistence type="predicted"/>
<feature type="compositionally biased region" description="Basic and acidic residues" evidence="1">
    <location>
        <begin position="32"/>
        <end position="48"/>
    </location>
</feature>
<evidence type="ECO:0000313" key="3">
    <source>
        <dbReference type="EMBL" id="TWG24574.1"/>
    </source>
</evidence>
<dbReference type="Proteomes" id="UP000320239">
    <property type="component" value="Unassembled WGS sequence"/>
</dbReference>
<accession>A0A561WL29</accession>
<feature type="transmembrane region" description="Helical" evidence="2">
    <location>
        <begin position="242"/>
        <end position="259"/>
    </location>
</feature>
<feature type="compositionally biased region" description="Low complexity" evidence="1">
    <location>
        <begin position="9"/>
        <end position="18"/>
    </location>
</feature>
<dbReference type="Gene3D" id="6.10.140.1430">
    <property type="match status" value="1"/>
</dbReference>
<dbReference type="SUPFAM" id="SSF58113">
    <property type="entry name" value="Apolipoprotein A-I"/>
    <property type="match status" value="1"/>
</dbReference>
<dbReference type="EMBL" id="VIWY01000002">
    <property type="protein sequence ID" value="TWG24574.1"/>
    <property type="molecule type" value="Genomic_DNA"/>
</dbReference>
<dbReference type="InterPro" id="IPR022062">
    <property type="entry name" value="DUF3618"/>
</dbReference>
<organism evidence="3 4">
    <name type="scientific">Actinoplanes teichomyceticus</name>
    <dbReference type="NCBI Taxonomy" id="1867"/>
    <lineage>
        <taxon>Bacteria</taxon>
        <taxon>Bacillati</taxon>
        <taxon>Actinomycetota</taxon>
        <taxon>Actinomycetes</taxon>
        <taxon>Micromonosporales</taxon>
        <taxon>Micromonosporaceae</taxon>
        <taxon>Actinoplanes</taxon>
    </lineage>
</organism>
<sequence length="263" mass="26072">MSVQSKSEAAGSSGKPAATGGGAGGGHGAGESTHEDKHTQPRSTEELRAEIEQTRAEMGETVEALVAKADIPARVKHSAADKAAHLKETAADLKDATVHKAADLKSAVTGKAADLKETAAGKAAELKETAADKVAQVKGGSDADREAPGDAAGPGGPEAGIGERAAQIEEAAVTMGSQAQQVMTQTGSATAAGDQSSGPGHIAEATAQAGTRMASSAADAAERATSALDSARRRVASHPKEYALLGAALAAAAAGVALIRRSR</sequence>
<keyword evidence="4" id="KW-1185">Reference proteome</keyword>
<gene>
    <name evidence="3" type="ORF">FHX34_1021134</name>
</gene>
<keyword evidence="2" id="KW-1133">Transmembrane helix</keyword>
<evidence type="ECO:0000256" key="1">
    <source>
        <dbReference type="SAM" id="MobiDB-lite"/>
    </source>
</evidence>
<dbReference type="AlphaFoldDB" id="A0A561WL29"/>
<feature type="region of interest" description="Disordered" evidence="1">
    <location>
        <begin position="1"/>
        <end position="48"/>
    </location>
</feature>
<keyword evidence="2" id="KW-0472">Membrane</keyword>
<name>A0A561WL29_ACTTI</name>